<dbReference type="EMBL" id="BASZ01000006">
    <property type="protein sequence ID" value="GAD49646.1"/>
    <property type="molecule type" value="Genomic_DNA"/>
</dbReference>
<dbReference type="eggNOG" id="ENOG5032TNA">
    <property type="taxonomic scope" value="Bacteria"/>
</dbReference>
<dbReference type="AlphaFoldDB" id="U2Y8R1"/>
<organism evidence="2 3">
    <name type="scientific">Caenibius tardaugens NBRC 16725</name>
    <dbReference type="NCBI Taxonomy" id="1219035"/>
    <lineage>
        <taxon>Bacteria</taxon>
        <taxon>Pseudomonadati</taxon>
        <taxon>Pseudomonadota</taxon>
        <taxon>Alphaproteobacteria</taxon>
        <taxon>Sphingomonadales</taxon>
        <taxon>Erythrobacteraceae</taxon>
        <taxon>Caenibius</taxon>
    </lineage>
</organism>
<evidence type="ECO:0000256" key="1">
    <source>
        <dbReference type="SAM" id="MobiDB-lite"/>
    </source>
</evidence>
<name>U2Y8R1_9SPHN</name>
<proteinExistence type="predicted"/>
<dbReference type="RefSeq" id="WP_021690551.1">
    <property type="nucleotide sequence ID" value="NZ_BASZ01000006.1"/>
</dbReference>
<sequence>MAVDPLPIDPLPSGPNEPQQGWGVVRFQSATIALLLLASIVVATSAHAQTSTIGRVWPIVEPDAMAEIEAKVRTLPADMSGKFGPRSTWSAMKAAPLGVAVHTLRRSVVPFYTLESEIRLPDGTLLYPKGYTFNPLAYVTLPQRLVVVHPRDLAWALAQAKPTDFILLTADTGHGADPLTLSERSGRALFILEARVKERLGLTVAPVIVEQVGQKLELTEVRLDRPLTRGATGASPVTPRASATSRRGQGQ</sequence>
<feature type="compositionally biased region" description="Polar residues" evidence="1">
    <location>
        <begin position="241"/>
        <end position="251"/>
    </location>
</feature>
<evidence type="ECO:0000313" key="3">
    <source>
        <dbReference type="Proteomes" id="UP000016568"/>
    </source>
</evidence>
<dbReference type="Proteomes" id="UP000016568">
    <property type="component" value="Unassembled WGS sequence"/>
</dbReference>
<gene>
    <name evidence="2" type="primary">traW</name>
    <name evidence="2" type="ORF">NT2_06_00850</name>
</gene>
<reference evidence="2 3" key="1">
    <citation type="submission" date="2013-09" db="EMBL/GenBank/DDBJ databases">
        <title>Whole genome shotgun sequence of Novosphingobium tardaugens NBRC 16725.</title>
        <authorList>
            <person name="Isaki S."/>
            <person name="Hosoyama A."/>
            <person name="Tsuchikane K."/>
            <person name="Katsumata H."/>
            <person name="Ando Y."/>
            <person name="Yamazaki S."/>
            <person name="Fujita N."/>
        </authorList>
    </citation>
    <scope>NUCLEOTIDE SEQUENCE [LARGE SCALE GENOMIC DNA]</scope>
    <source>
        <strain evidence="2 3">NBRC 16725</strain>
    </source>
</reference>
<comment type="caution">
    <text evidence="2">The sequence shown here is derived from an EMBL/GenBank/DDBJ whole genome shotgun (WGS) entry which is preliminary data.</text>
</comment>
<accession>U2Y8R1</accession>
<keyword evidence="3" id="KW-1185">Reference proteome</keyword>
<feature type="region of interest" description="Disordered" evidence="1">
    <location>
        <begin position="227"/>
        <end position="251"/>
    </location>
</feature>
<evidence type="ECO:0000313" key="2">
    <source>
        <dbReference type="EMBL" id="GAD49646.1"/>
    </source>
</evidence>
<protein>
    <submittedName>
        <fullName evidence="2">Conjugal transfer protein TraW</fullName>
    </submittedName>
</protein>